<dbReference type="Proteomes" id="UP000283387">
    <property type="component" value="Unassembled WGS sequence"/>
</dbReference>
<protein>
    <submittedName>
        <fullName evidence="4">Putative secreted protein (Por secretion system target)</fullName>
    </submittedName>
</protein>
<dbReference type="OrthoDB" id="1117451at2"/>
<evidence type="ECO:0000256" key="1">
    <source>
        <dbReference type="ARBA" id="ARBA00022729"/>
    </source>
</evidence>
<evidence type="ECO:0000313" key="4">
    <source>
        <dbReference type="EMBL" id="RKD87812.1"/>
    </source>
</evidence>
<keyword evidence="5" id="KW-1185">Reference proteome</keyword>
<feature type="domain" description="SbsA Ig-like" evidence="2">
    <location>
        <begin position="546"/>
        <end position="659"/>
    </location>
</feature>
<dbReference type="NCBIfam" id="TIGR04183">
    <property type="entry name" value="Por_Secre_tail"/>
    <property type="match status" value="1"/>
</dbReference>
<feature type="domain" description="Secretion system C-terminal sorting" evidence="3">
    <location>
        <begin position="678"/>
        <end position="740"/>
    </location>
</feature>
<dbReference type="Pfam" id="PF13205">
    <property type="entry name" value="Big_5"/>
    <property type="match status" value="3"/>
</dbReference>
<dbReference type="AlphaFoldDB" id="A0A419VX50"/>
<comment type="caution">
    <text evidence="4">The sequence shown here is derived from an EMBL/GenBank/DDBJ whole genome shotgun (WGS) entry which is preliminary data.</text>
</comment>
<reference evidence="4 5" key="1">
    <citation type="submission" date="2018-09" db="EMBL/GenBank/DDBJ databases">
        <title>Genomic Encyclopedia of Archaeal and Bacterial Type Strains, Phase II (KMG-II): from individual species to whole genera.</title>
        <authorList>
            <person name="Goeker M."/>
        </authorList>
    </citation>
    <scope>NUCLEOTIDE SEQUENCE [LARGE SCALE GENOMIC DNA]</scope>
    <source>
        <strain evidence="4 5">DSM 27148</strain>
    </source>
</reference>
<feature type="domain" description="SbsA Ig-like" evidence="2">
    <location>
        <begin position="320"/>
        <end position="426"/>
    </location>
</feature>
<dbReference type="EMBL" id="RAPN01000003">
    <property type="protein sequence ID" value="RKD87812.1"/>
    <property type="molecule type" value="Genomic_DNA"/>
</dbReference>
<dbReference type="RefSeq" id="WP_120274833.1">
    <property type="nucleotide sequence ID" value="NZ_RAPN01000003.1"/>
</dbReference>
<gene>
    <name evidence="4" type="ORF">BC643_3819</name>
</gene>
<dbReference type="InterPro" id="IPR026444">
    <property type="entry name" value="Secre_tail"/>
</dbReference>
<accession>A0A419VX50</accession>
<evidence type="ECO:0000313" key="5">
    <source>
        <dbReference type="Proteomes" id="UP000283387"/>
    </source>
</evidence>
<proteinExistence type="predicted"/>
<organism evidence="4 5">
    <name type="scientific">Mangrovibacterium diazotrophicum</name>
    <dbReference type="NCBI Taxonomy" id="1261403"/>
    <lineage>
        <taxon>Bacteria</taxon>
        <taxon>Pseudomonadati</taxon>
        <taxon>Bacteroidota</taxon>
        <taxon>Bacteroidia</taxon>
        <taxon>Marinilabiliales</taxon>
        <taxon>Prolixibacteraceae</taxon>
        <taxon>Mangrovibacterium</taxon>
    </lineage>
</organism>
<keyword evidence="1" id="KW-0732">Signal</keyword>
<evidence type="ECO:0000259" key="2">
    <source>
        <dbReference type="Pfam" id="PF13205"/>
    </source>
</evidence>
<sequence length="748" mass="80789">MKRNFTWFIRQIVLALMALVWVVPVQAQALEIDPTGLSVGAVALGSSISGDIYTVKFLTAADDVTFEPDNGDSTTPTPIVADQVFQITFDGPVYSFVSEAQYNNIQIDDDYAQNCFSLVKVSDGTSVAFTAAVVSWSLTSTVVSITPNASLESETEYNLIILDDKMQYGVANQSPLGNNNGTYEVYDQNNYLTEDTTAPILDVDADTGLWEDGYYVGTGETILTDDQLKLDFTEPVTAGTGSVLIYTWNGILVQTIDASTLTTDPSDDSIIIIGGVSGLTVGQDYYVIVEPGAIQDLNGNLFAGVDEEDDWSFTLEADQIPDVISYSPTGSNVSLTSDLMIQFDLPVVLGSAGTVTLYLADGTAVQTLDVVADAMYFSIVGNKVYIDINSLTESTAYKVSVDAGAFQSSAGESAAAISSDDWQFETESNQDLLLVSLTPPDNSVDVPLDQIYQMEFNQGVQAGTGVFELHQADSQNTTIATLSADDARISISGNTVSVNLTGLTEEGVEYYIIVYPDFVQNTSLTPESFAGILKVFNWNFTIVSEKTAPEVLLLSPTGTIADNHPNLVMTFNEAVELSSTGGYAYIYEEGSTTPTLTIELTSDMFSNNEVNIVYDANELGGGLATGTNYYVLVDAGAIQDVNGNAFAGITTSTEWTFTTGSDYALGIEDEVADDEFVVYPNPFDDVIYITNYDKISRVFITNVVGQRVKEITNPTNSISTSDLRNGIYFITLMLDDDVIVSTQRIIKR</sequence>
<evidence type="ECO:0000259" key="3">
    <source>
        <dbReference type="Pfam" id="PF18962"/>
    </source>
</evidence>
<feature type="domain" description="SbsA Ig-like" evidence="2">
    <location>
        <begin position="224"/>
        <end position="314"/>
    </location>
</feature>
<dbReference type="InterPro" id="IPR032812">
    <property type="entry name" value="SbsA_Ig"/>
</dbReference>
<name>A0A419VX50_9BACT</name>
<dbReference type="Pfam" id="PF18962">
    <property type="entry name" value="Por_Secre_tail"/>
    <property type="match status" value="1"/>
</dbReference>